<feature type="transmembrane region" description="Helical" evidence="6">
    <location>
        <begin position="379"/>
        <end position="401"/>
    </location>
</feature>
<sequence length="507" mass="55702">MTSGTVDPVMENEKFTYDTKSPISDHDVENGSGEVDYSTFVVDKTIERKLLWKFDLHILPMLAIMYLFNSIDKSNLGNAKTDGMTKDLHFKSNQYNILLSIFYVPLVLSGPPMNLLTKKFGAKFVLPIAMMIFGGMAMISAGATNFGGIVTTRWFLGMAESGFYPGVIFYLTTFYKRSELAGRLSIFYAASEVAGAFTGLIAFGVFQIKSHLKGWQYLFLIEGALTVFGGIIAIIVLPKSASKAYFLTEEEKAVAYHRMAANSSTVVDSEFSFRQAIRVFKEDRLWPMYMIIGFCTGVPLFSVSNFLPQIVARLGYDTVKTNLYTVAPNVVGAFCVVCVAFSSDYWGDRSIHLAACLATTAIGFVVLACVDVTQNLGVGYFACFLLCAGGFITSPLLSTWYNNNTPDENQRAILTPVMVATANSMGLVAANIFTEQSAPRYEMASIICACFGFAGSLIVLSLGFWMKWDNGRRDKAQGVVLKAGDVPTSELKAGQKDPKWRWMGGVP</sequence>
<proteinExistence type="predicted"/>
<dbReference type="EMBL" id="VNKQ01000006">
    <property type="protein sequence ID" value="KAG0650319.1"/>
    <property type="molecule type" value="Genomic_DNA"/>
</dbReference>
<evidence type="ECO:0000259" key="7">
    <source>
        <dbReference type="PROSITE" id="PS50850"/>
    </source>
</evidence>
<evidence type="ECO:0000313" key="8">
    <source>
        <dbReference type="EMBL" id="KAG0650319.1"/>
    </source>
</evidence>
<dbReference type="SUPFAM" id="SSF103473">
    <property type="entry name" value="MFS general substrate transporter"/>
    <property type="match status" value="1"/>
</dbReference>
<evidence type="ECO:0000256" key="2">
    <source>
        <dbReference type="ARBA" id="ARBA00022448"/>
    </source>
</evidence>
<feature type="transmembrane region" description="Helical" evidence="6">
    <location>
        <begin position="285"/>
        <end position="303"/>
    </location>
</feature>
<dbReference type="OrthoDB" id="2985014at2759"/>
<dbReference type="GO" id="GO:0016020">
    <property type="term" value="C:membrane"/>
    <property type="evidence" value="ECO:0007669"/>
    <property type="project" value="UniProtKB-SubCell"/>
</dbReference>
<feature type="transmembrane region" description="Helical" evidence="6">
    <location>
        <begin position="323"/>
        <end position="341"/>
    </location>
</feature>
<dbReference type="AlphaFoldDB" id="A0A9P6VM97"/>
<feature type="transmembrane region" description="Helical" evidence="6">
    <location>
        <begin position="50"/>
        <end position="68"/>
    </location>
</feature>
<comment type="subcellular location">
    <subcellularLocation>
        <location evidence="1">Membrane</location>
        <topology evidence="1">Multi-pass membrane protein</topology>
    </subcellularLocation>
</comment>
<evidence type="ECO:0000256" key="4">
    <source>
        <dbReference type="ARBA" id="ARBA00022989"/>
    </source>
</evidence>
<feature type="transmembrane region" description="Helical" evidence="6">
    <location>
        <begin position="214"/>
        <end position="237"/>
    </location>
</feature>
<comment type="caution">
    <text evidence="8">The sequence shown here is derived from an EMBL/GenBank/DDBJ whole genome shotgun (WGS) entry which is preliminary data.</text>
</comment>
<keyword evidence="3 6" id="KW-0812">Transmembrane</keyword>
<dbReference type="PROSITE" id="PS50850">
    <property type="entry name" value="MFS"/>
    <property type="match status" value="1"/>
</dbReference>
<evidence type="ECO:0000256" key="6">
    <source>
        <dbReference type="SAM" id="Phobius"/>
    </source>
</evidence>
<feature type="transmembrane region" description="Helical" evidence="6">
    <location>
        <begin position="353"/>
        <end position="373"/>
    </location>
</feature>
<dbReference type="PANTHER" id="PTHR43791:SF50">
    <property type="entry name" value="TRANSPORTER, PUTATIVE (AFU_ORTHOLOGUE AFUA_2G00840)-RELATED"/>
    <property type="match status" value="1"/>
</dbReference>
<dbReference type="GO" id="GO:0022857">
    <property type="term" value="F:transmembrane transporter activity"/>
    <property type="evidence" value="ECO:0007669"/>
    <property type="project" value="InterPro"/>
</dbReference>
<dbReference type="FunFam" id="1.20.1250.20:FF:000188">
    <property type="entry name" value="MFS general substrate transporter"/>
    <property type="match status" value="1"/>
</dbReference>
<dbReference type="FunFam" id="1.20.1250.20:FF:000013">
    <property type="entry name" value="MFS general substrate transporter"/>
    <property type="match status" value="1"/>
</dbReference>
<feature type="transmembrane region" description="Helical" evidence="6">
    <location>
        <begin position="97"/>
        <end position="117"/>
    </location>
</feature>
<keyword evidence="5 6" id="KW-0472">Membrane</keyword>
<feature type="transmembrane region" description="Helical" evidence="6">
    <location>
        <begin position="413"/>
        <end position="432"/>
    </location>
</feature>
<dbReference type="InterPro" id="IPR036259">
    <property type="entry name" value="MFS_trans_sf"/>
</dbReference>
<keyword evidence="4 6" id="KW-1133">Transmembrane helix</keyword>
<gene>
    <name evidence="8" type="ORF">D0Z07_3446</name>
</gene>
<feature type="domain" description="Major facilitator superfamily (MFS) profile" evidence="7">
    <location>
        <begin position="58"/>
        <end position="473"/>
    </location>
</feature>
<keyword evidence="2" id="KW-0813">Transport</keyword>
<feature type="transmembrane region" description="Helical" evidence="6">
    <location>
        <begin position="124"/>
        <end position="142"/>
    </location>
</feature>
<reference evidence="8" key="1">
    <citation type="submission" date="2019-07" db="EMBL/GenBank/DDBJ databases">
        <title>Hyphodiscus hymeniophilus genome sequencing and assembly.</title>
        <authorList>
            <person name="Kramer G."/>
            <person name="Nodwell J."/>
        </authorList>
    </citation>
    <scope>NUCLEOTIDE SEQUENCE</scope>
    <source>
        <strain evidence="8">ATCC 34498</strain>
    </source>
</reference>
<organism evidence="8 9">
    <name type="scientific">Hyphodiscus hymeniophilus</name>
    <dbReference type="NCBI Taxonomy" id="353542"/>
    <lineage>
        <taxon>Eukaryota</taxon>
        <taxon>Fungi</taxon>
        <taxon>Dikarya</taxon>
        <taxon>Ascomycota</taxon>
        <taxon>Pezizomycotina</taxon>
        <taxon>Leotiomycetes</taxon>
        <taxon>Helotiales</taxon>
        <taxon>Hyphodiscaceae</taxon>
        <taxon>Hyphodiscus</taxon>
    </lineage>
</organism>
<dbReference type="InterPro" id="IPR011701">
    <property type="entry name" value="MFS"/>
</dbReference>
<feature type="transmembrane region" description="Helical" evidence="6">
    <location>
        <begin position="186"/>
        <end position="208"/>
    </location>
</feature>
<dbReference type="Pfam" id="PF07690">
    <property type="entry name" value="MFS_1"/>
    <property type="match status" value="1"/>
</dbReference>
<feature type="transmembrane region" description="Helical" evidence="6">
    <location>
        <begin position="444"/>
        <end position="465"/>
    </location>
</feature>
<accession>A0A9P6VM97</accession>
<evidence type="ECO:0000256" key="3">
    <source>
        <dbReference type="ARBA" id="ARBA00022692"/>
    </source>
</evidence>
<protein>
    <submittedName>
        <fullName evidence="8">Transporter</fullName>
    </submittedName>
</protein>
<keyword evidence="9" id="KW-1185">Reference proteome</keyword>
<dbReference type="PANTHER" id="PTHR43791">
    <property type="entry name" value="PERMEASE-RELATED"/>
    <property type="match status" value="1"/>
</dbReference>
<evidence type="ECO:0000313" key="9">
    <source>
        <dbReference type="Proteomes" id="UP000785200"/>
    </source>
</evidence>
<name>A0A9P6VM97_9HELO</name>
<dbReference type="Proteomes" id="UP000785200">
    <property type="component" value="Unassembled WGS sequence"/>
</dbReference>
<dbReference type="InterPro" id="IPR020846">
    <property type="entry name" value="MFS_dom"/>
</dbReference>
<evidence type="ECO:0000256" key="1">
    <source>
        <dbReference type="ARBA" id="ARBA00004141"/>
    </source>
</evidence>
<feature type="transmembrane region" description="Helical" evidence="6">
    <location>
        <begin position="154"/>
        <end position="174"/>
    </location>
</feature>
<evidence type="ECO:0000256" key="5">
    <source>
        <dbReference type="ARBA" id="ARBA00023136"/>
    </source>
</evidence>
<dbReference type="Gene3D" id="1.20.1250.20">
    <property type="entry name" value="MFS general substrate transporter like domains"/>
    <property type="match status" value="2"/>
</dbReference>